<dbReference type="InterPro" id="IPR002885">
    <property type="entry name" value="PPR_rpt"/>
</dbReference>
<reference evidence="5" key="1">
    <citation type="submission" date="2020-01" db="EMBL/GenBank/DDBJ databases">
        <title>Genome sequence of Kobresia littledalei, the first chromosome-level genome in the family Cyperaceae.</title>
        <authorList>
            <person name="Qu G."/>
        </authorList>
    </citation>
    <scope>NUCLEOTIDE SEQUENCE</scope>
    <source>
        <strain evidence="5">C.B.Clarke</strain>
        <tissue evidence="5">Leaf</tissue>
    </source>
</reference>
<evidence type="ECO:0000256" key="2">
    <source>
        <dbReference type="ARBA" id="ARBA00022737"/>
    </source>
</evidence>
<accession>A0A833RG65</accession>
<dbReference type="Pfam" id="PF13041">
    <property type="entry name" value="PPR_2"/>
    <property type="match status" value="1"/>
</dbReference>
<keyword evidence="3" id="KW-0809">Transit peptide</keyword>
<dbReference type="EMBL" id="SWLB01000008">
    <property type="protein sequence ID" value="KAF3335421.1"/>
    <property type="molecule type" value="Genomic_DNA"/>
</dbReference>
<dbReference type="InterPro" id="IPR011990">
    <property type="entry name" value="TPR-like_helical_dom_sf"/>
</dbReference>
<organism evidence="5 6">
    <name type="scientific">Carex littledalei</name>
    <dbReference type="NCBI Taxonomy" id="544730"/>
    <lineage>
        <taxon>Eukaryota</taxon>
        <taxon>Viridiplantae</taxon>
        <taxon>Streptophyta</taxon>
        <taxon>Embryophyta</taxon>
        <taxon>Tracheophyta</taxon>
        <taxon>Spermatophyta</taxon>
        <taxon>Magnoliopsida</taxon>
        <taxon>Liliopsida</taxon>
        <taxon>Poales</taxon>
        <taxon>Cyperaceae</taxon>
        <taxon>Cyperoideae</taxon>
        <taxon>Cariceae</taxon>
        <taxon>Carex</taxon>
        <taxon>Carex subgen. Euthyceras</taxon>
    </lineage>
</organism>
<dbReference type="Proteomes" id="UP000623129">
    <property type="component" value="Unassembled WGS sequence"/>
</dbReference>
<evidence type="ECO:0000256" key="1">
    <source>
        <dbReference type="ARBA" id="ARBA00007626"/>
    </source>
</evidence>
<evidence type="ECO:0000313" key="6">
    <source>
        <dbReference type="Proteomes" id="UP000623129"/>
    </source>
</evidence>
<protein>
    <submittedName>
        <fullName evidence="5">Pentatricopeptide repeat-containing protein</fullName>
    </submittedName>
</protein>
<feature type="repeat" description="PPR" evidence="4">
    <location>
        <begin position="108"/>
        <end position="144"/>
    </location>
</feature>
<sequence length="186" mass="21076">MNRQILCLIGSMVCYCGNAGPNLFVLICQLVTQLNGTMTLLHAYAAVIRYFVGSCMHEDALLTYLEVKKVGVEINLCNFLLKALVDKEQLRFARGIFHDMMMCVPAPNVYTYSIMIDLYTSGDRLYMKEAYEILCEMMRKGIQPNAVTYSTYIHGLCRSGQVGPAWQFLKELCVRECLVTLIVSIE</sequence>
<evidence type="ECO:0000313" key="5">
    <source>
        <dbReference type="EMBL" id="KAF3335421.1"/>
    </source>
</evidence>
<dbReference type="NCBIfam" id="TIGR00756">
    <property type="entry name" value="PPR"/>
    <property type="match status" value="2"/>
</dbReference>
<name>A0A833RG65_9POAL</name>
<dbReference type="AlphaFoldDB" id="A0A833RG65"/>
<dbReference type="PROSITE" id="PS51375">
    <property type="entry name" value="PPR"/>
    <property type="match status" value="2"/>
</dbReference>
<comment type="caution">
    <text evidence="5">The sequence shown here is derived from an EMBL/GenBank/DDBJ whole genome shotgun (WGS) entry which is preliminary data.</text>
</comment>
<dbReference type="Pfam" id="PF13812">
    <property type="entry name" value="PPR_3"/>
    <property type="match status" value="1"/>
</dbReference>
<evidence type="ECO:0000256" key="4">
    <source>
        <dbReference type="PROSITE-ProRule" id="PRU00708"/>
    </source>
</evidence>
<feature type="repeat" description="PPR" evidence="4">
    <location>
        <begin position="145"/>
        <end position="179"/>
    </location>
</feature>
<comment type="similarity">
    <text evidence="1">Belongs to the PPR family. P subfamily.</text>
</comment>
<keyword evidence="6" id="KW-1185">Reference proteome</keyword>
<keyword evidence="2" id="KW-0677">Repeat</keyword>
<evidence type="ECO:0000256" key="3">
    <source>
        <dbReference type="ARBA" id="ARBA00022946"/>
    </source>
</evidence>
<gene>
    <name evidence="5" type="ORF">FCM35_KLT19928</name>
</gene>
<dbReference type="Gene3D" id="1.25.40.10">
    <property type="entry name" value="Tetratricopeptide repeat domain"/>
    <property type="match status" value="1"/>
</dbReference>
<proteinExistence type="inferred from homology"/>
<dbReference type="OrthoDB" id="185373at2759"/>
<dbReference type="PANTHER" id="PTHR47941">
    <property type="entry name" value="PENTATRICOPEPTIDE REPEAT-CONTAINING PROTEIN 3, MITOCHONDRIAL"/>
    <property type="match status" value="1"/>
</dbReference>